<evidence type="ECO:0000256" key="1">
    <source>
        <dbReference type="SAM" id="MobiDB-lite"/>
    </source>
</evidence>
<gene>
    <name evidence="2" type="ORF">EYF80_035462</name>
</gene>
<comment type="caution">
    <text evidence="2">The sequence shown here is derived from an EMBL/GenBank/DDBJ whole genome shotgun (WGS) entry which is preliminary data.</text>
</comment>
<accession>A0A4Z2GNT3</accession>
<protein>
    <submittedName>
        <fullName evidence="2">Uncharacterized protein</fullName>
    </submittedName>
</protein>
<organism evidence="2 3">
    <name type="scientific">Liparis tanakae</name>
    <name type="common">Tanaka's snailfish</name>
    <dbReference type="NCBI Taxonomy" id="230148"/>
    <lineage>
        <taxon>Eukaryota</taxon>
        <taxon>Metazoa</taxon>
        <taxon>Chordata</taxon>
        <taxon>Craniata</taxon>
        <taxon>Vertebrata</taxon>
        <taxon>Euteleostomi</taxon>
        <taxon>Actinopterygii</taxon>
        <taxon>Neopterygii</taxon>
        <taxon>Teleostei</taxon>
        <taxon>Neoteleostei</taxon>
        <taxon>Acanthomorphata</taxon>
        <taxon>Eupercaria</taxon>
        <taxon>Perciformes</taxon>
        <taxon>Cottioidei</taxon>
        <taxon>Cottales</taxon>
        <taxon>Liparidae</taxon>
        <taxon>Liparis</taxon>
    </lineage>
</organism>
<keyword evidence="3" id="KW-1185">Reference proteome</keyword>
<feature type="region of interest" description="Disordered" evidence="1">
    <location>
        <begin position="15"/>
        <end position="36"/>
    </location>
</feature>
<sequence>MRSIDTDIFNKYLTRDGSTMRSDPKQHQRNEEEEGGGTEALLLVFLSFARAGLRRRRRRHGDGGWQRLSACGRGRRAVAAGRHLPRLVARHGGRDGRDPQVHLLLEEEEEDGDVAEEMNNRFQRHLADGVLQADGDLAVVGDALTAALLILVEAHLVLVDHTVHVVPRPAGDTDRKLSSWDVGASCCDLAGRVAAWLALALRAAPGDPVGLGSDTPLTTSPPSPSWKQRRERVGVLTLQPRLRHARVPGELCFLASSALPSSMQAVKLSLRASISALMPWWLFMSSSTDDTSLRNRRRHQRRSGRLNTDSVPGLLLGLDQADDVLHPEHQVAHHADEAELVSGLHQLHPAALRRLQQVLPGLEDLKEGGGEGGGWGDMTGQSSDQRAPEAPPSHVISFL</sequence>
<dbReference type="AlphaFoldDB" id="A0A4Z2GNT3"/>
<proteinExistence type="predicted"/>
<evidence type="ECO:0000313" key="3">
    <source>
        <dbReference type="Proteomes" id="UP000314294"/>
    </source>
</evidence>
<reference evidence="2 3" key="1">
    <citation type="submission" date="2019-03" db="EMBL/GenBank/DDBJ databases">
        <title>First draft genome of Liparis tanakae, snailfish: a comprehensive survey of snailfish specific genes.</title>
        <authorList>
            <person name="Kim W."/>
            <person name="Song I."/>
            <person name="Jeong J.-H."/>
            <person name="Kim D."/>
            <person name="Kim S."/>
            <person name="Ryu S."/>
            <person name="Song J.Y."/>
            <person name="Lee S.K."/>
        </authorList>
    </citation>
    <scope>NUCLEOTIDE SEQUENCE [LARGE SCALE GENOMIC DNA]</scope>
    <source>
        <tissue evidence="2">Muscle</tissue>
    </source>
</reference>
<dbReference type="Proteomes" id="UP000314294">
    <property type="component" value="Unassembled WGS sequence"/>
</dbReference>
<feature type="region of interest" description="Disordered" evidence="1">
    <location>
        <begin position="210"/>
        <end position="230"/>
    </location>
</feature>
<name>A0A4Z2GNT3_9TELE</name>
<evidence type="ECO:0000313" key="2">
    <source>
        <dbReference type="EMBL" id="TNN54312.1"/>
    </source>
</evidence>
<feature type="region of interest" description="Disordered" evidence="1">
    <location>
        <begin position="363"/>
        <end position="399"/>
    </location>
</feature>
<dbReference type="EMBL" id="SRLO01000488">
    <property type="protein sequence ID" value="TNN54312.1"/>
    <property type="molecule type" value="Genomic_DNA"/>
</dbReference>